<reference evidence="2 3" key="1">
    <citation type="submission" date="2022-01" db="EMBL/GenBank/DDBJ databases">
        <authorList>
            <person name="Xiong W."/>
            <person name="Schranz E."/>
        </authorList>
    </citation>
    <scope>NUCLEOTIDE SEQUENCE [LARGE SCALE GENOMIC DNA]</scope>
</reference>
<evidence type="ECO:0000313" key="3">
    <source>
        <dbReference type="Proteomes" id="UP001157418"/>
    </source>
</evidence>
<dbReference type="EMBL" id="CAKMRJ010005523">
    <property type="protein sequence ID" value="CAH1446422.1"/>
    <property type="molecule type" value="Genomic_DNA"/>
</dbReference>
<protein>
    <submittedName>
        <fullName evidence="2">Uncharacterized protein</fullName>
    </submittedName>
</protein>
<accession>A0AAU9P864</accession>
<evidence type="ECO:0000256" key="1">
    <source>
        <dbReference type="SAM" id="MobiDB-lite"/>
    </source>
</evidence>
<feature type="region of interest" description="Disordered" evidence="1">
    <location>
        <begin position="50"/>
        <end position="91"/>
    </location>
</feature>
<dbReference type="Proteomes" id="UP001157418">
    <property type="component" value="Unassembled WGS sequence"/>
</dbReference>
<dbReference type="AlphaFoldDB" id="A0AAU9P864"/>
<gene>
    <name evidence="2" type="ORF">LVIROSA_LOCUS32115</name>
</gene>
<proteinExistence type="predicted"/>
<feature type="compositionally biased region" description="Basic and acidic residues" evidence="1">
    <location>
        <begin position="80"/>
        <end position="91"/>
    </location>
</feature>
<name>A0AAU9P864_9ASTR</name>
<keyword evidence="3" id="KW-1185">Reference proteome</keyword>
<comment type="caution">
    <text evidence="2">The sequence shown here is derived from an EMBL/GenBank/DDBJ whole genome shotgun (WGS) entry which is preliminary data.</text>
</comment>
<evidence type="ECO:0000313" key="2">
    <source>
        <dbReference type="EMBL" id="CAH1446422.1"/>
    </source>
</evidence>
<organism evidence="2 3">
    <name type="scientific">Lactuca virosa</name>
    <dbReference type="NCBI Taxonomy" id="75947"/>
    <lineage>
        <taxon>Eukaryota</taxon>
        <taxon>Viridiplantae</taxon>
        <taxon>Streptophyta</taxon>
        <taxon>Embryophyta</taxon>
        <taxon>Tracheophyta</taxon>
        <taxon>Spermatophyta</taxon>
        <taxon>Magnoliopsida</taxon>
        <taxon>eudicotyledons</taxon>
        <taxon>Gunneridae</taxon>
        <taxon>Pentapetalae</taxon>
        <taxon>asterids</taxon>
        <taxon>campanulids</taxon>
        <taxon>Asterales</taxon>
        <taxon>Asteraceae</taxon>
        <taxon>Cichorioideae</taxon>
        <taxon>Cichorieae</taxon>
        <taxon>Lactucinae</taxon>
        <taxon>Lactuca</taxon>
    </lineage>
</organism>
<sequence>MLEARVISKFSGMINDSESRILDKVDYTDQTNELRVKSQRSDFMDSSYGLRRTASCEQQQQWHERRRSDGGSPVSTAKEAAAEKREKEKGGDFRWSMSLAIDDGVPASARQQRRWLILDLDKVAGERDEEERRFWWSLSSVVSSPRGPRCLTATL</sequence>